<evidence type="ECO:0000313" key="4">
    <source>
        <dbReference type="Proteomes" id="UP000006548"/>
    </source>
</evidence>
<dbReference type="PANTHER" id="PTHR31900:SF33">
    <property type="entry name" value="PROTEIN WITH RNI-LIKE_FBD-LIKE DOMAIN"/>
    <property type="match status" value="1"/>
</dbReference>
<dbReference type="OMA" id="CNKRVME"/>
<accession>F4IGN8</accession>
<dbReference type="AlphaFoldDB" id="F4IGN8"/>
<dbReference type="PaxDb" id="3702-AT2G27505.1"/>
<dbReference type="InParanoid" id="F4IGN8"/>
<dbReference type="GeneID" id="817296"/>
<dbReference type="PANTHER" id="PTHR31900">
    <property type="entry name" value="F-BOX/RNI SUPERFAMILY PROTEIN-RELATED"/>
    <property type="match status" value="1"/>
</dbReference>
<sequence length="298" mass="33693">MVARILSYLKLPTGDSVKTSVLSKRWEFLWLMVSSLDLDVINLSRDGGEALARFMHMFLELNRGSSSCLKHDDSMDDCNKRVMEWIAEVVHGGVQHLDVDAKTCGIIQSHPDIYKSTMCSPSVDSMPKYVYVSKTVVSLKLVKVGHEDPKFVVSLPSLKMMHLENILYKNHGVLLIIKMLLSGSPVLEVLTLEFSVPVLTMPRSNLDLVQDYFYSCKPGEIDLTNVPLCMQSTLKYVKINKLITKEESGIKVVNYFLDNSAVLKKLTHSSMEEIQEPESFMKLLTSTKLSRNCQVFIH</sequence>
<dbReference type="TAIR" id="AT2G27505"/>
<dbReference type="Araport" id="AT2G27505"/>
<organism evidence="3 4">
    <name type="scientific">Arabidopsis thaliana</name>
    <name type="common">Mouse-ear cress</name>
    <dbReference type="NCBI Taxonomy" id="3702"/>
    <lineage>
        <taxon>Eukaryota</taxon>
        <taxon>Viridiplantae</taxon>
        <taxon>Streptophyta</taxon>
        <taxon>Embryophyta</taxon>
        <taxon>Tracheophyta</taxon>
        <taxon>Spermatophyta</taxon>
        <taxon>Magnoliopsida</taxon>
        <taxon>eudicotyledons</taxon>
        <taxon>Gunneridae</taxon>
        <taxon>Pentapetalae</taxon>
        <taxon>rosids</taxon>
        <taxon>malvids</taxon>
        <taxon>Brassicales</taxon>
        <taxon>Brassicaceae</taxon>
        <taxon>Camelineae</taxon>
        <taxon>Arabidopsis</taxon>
    </lineage>
</organism>
<gene>
    <name evidence="2 3" type="ordered locus">At2g27505</name>
</gene>
<dbReference type="InterPro" id="IPR006566">
    <property type="entry name" value="FBD"/>
</dbReference>
<protein>
    <submittedName>
        <fullName evidence="3">FBD-like domain family protein</fullName>
    </submittedName>
</protein>
<proteinExistence type="predicted"/>
<dbReference type="RefSeq" id="NP_850103.2">
    <property type="nucleotide sequence ID" value="NM_179772.3"/>
</dbReference>
<reference evidence="3 4" key="1">
    <citation type="journal article" date="1999" name="Nature">
        <title>Sequence and analysis of chromosome 2 of the plant Arabidopsis thaliana.</title>
        <authorList>
            <person name="Lin X."/>
            <person name="Kaul S."/>
            <person name="Rounsley S."/>
            <person name="Shea T.P."/>
            <person name="Benito M.I."/>
            <person name="Town C.D."/>
            <person name="Fujii C.Y."/>
            <person name="Mason T."/>
            <person name="Bowman C.L."/>
            <person name="Barnstead M."/>
            <person name="Feldblyum T.V."/>
            <person name="Buell C.R."/>
            <person name="Ketchum K.A."/>
            <person name="Lee J."/>
            <person name="Ronning C.M."/>
            <person name="Koo H.L."/>
            <person name="Moffat K.S."/>
            <person name="Cronin L.A."/>
            <person name="Shen M."/>
            <person name="Pai G."/>
            <person name="Van Aken S."/>
            <person name="Umayam L."/>
            <person name="Tallon L.J."/>
            <person name="Gill J.E."/>
            <person name="Adams M.D."/>
            <person name="Carrera A.J."/>
            <person name="Creasy T.H."/>
            <person name="Goodman H.M."/>
            <person name="Somerville C.R."/>
            <person name="Copenhaver G.P."/>
            <person name="Preuss D."/>
            <person name="Nierman W.C."/>
            <person name="White O."/>
            <person name="Eisen J.A."/>
            <person name="Salzberg S.L."/>
            <person name="Fraser C.M."/>
            <person name="Venter J.C."/>
        </authorList>
    </citation>
    <scope>NUCLEOTIDE SEQUENCE [LARGE SCALE GENOMIC DNA]</scope>
    <source>
        <strain evidence="4">cv. Columbia</strain>
    </source>
</reference>
<evidence type="ECO:0000313" key="3">
    <source>
        <dbReference type="EMBL" id="AEC08007.1"/>
    </source>
</evidence>
<dbReference type="SMART" id="SM00579">
    <property type="entry name" value="FBD"/>
    <property type="match status" value="1"/>
</dbReference>
<dbReference type="EMBL" id="CP002685">
    <property type="protein sequence ID" value="AEC08007.1"/>
    <property type="molecule type" value="Genomic_DNA"/>
</dbReference>
<dbReference type="KEGG" id="ath:AT2G27505"/>
<dbReference type="ExpressionAtlas" id="F4IGN8">
    <property type="expression patterns" value="baseline and differential"/>
</dbReference>
<dbReference type="HOGENOM" id="CLU_934899_0_0_1"/>
<reference evidence="4" key="2">
    <citation type="journal article" date="2017" name="Plant J.">
        <title>Araport11: a complete reannotation of the Arabidopsis thaliana reference genome.</title>
        <authorList>
            <person name="Cheng C.Y."/>
            <person name="Krishnakumar V."/>
            <person name="Chan A.P."/>
            <person name="Thibaud-Nissen F."/>
            <person name="Schobel S."/>
            <person name="Town C.D."/>
        </authorList>
    </citation>
    <scope>GENOME REANNOTATION</scope>
    <source>
        <strain evidence="4">cv. Columbia</strain>
    </source>
</reference>
<evidence type="ECO:0000259" key="1">
    <source>
        <dbReference type="SMART" id="SM00579"/>
    </source>
</evidence>
<dbReference type="Pfam" id="PF08387">
    <property type="entry name" value="FBD"/>
    <property type="match status" value="1"/>
</dbReference>
<dbReference type="Proteomes" id="UP000006548">
    <property type="component" value="Chromosome 2"/>
</dbReference>
<feature type="domain" description="FBD" evidence="1">
    <location>
        <begin position="228"/>
        <end position="298"/>
    </location>
</feature>
<name>F4IGN8_ARATH</name>
<dbReference type="InterPro" id="IPR050232">
    <property type="entry name" value="FBL13/AtMIF1-like"/>
</dbReference>
<keyword evidence="4" id="KW-1185">Reference proteome</keyword>
<evidence type="ECO:0000313" key="2">
    <source>
        <dbReference type="Araport" id="AT2G27505"/>
    </source>
</evidence>